<evidence type="ECO:0000256" key="1">
    <source>
        <dbReference type="SAM" id="MobiDB-lite"/>
    </source>
</evidence>
<sequence length="92" mass="10442">MAGVSIVPYHWQNRSFGPFIKDINQRPTPEIGSPTITLRHEVLGCTQMRAKYPKLAMKRPTISTYRPVPGRRHPNYIGAEPGNSPSEEVVWQ</sequence>
<dbReference type="InParanoid" id="A0A0C3NS56"/>
<organism evidence="3 4">
    <name type="scientific">Pisolithus tinctorius Marx 270</name>
    <dbReference type="NCBI Taxonomy" id="870435"/>
    <lineage>
        <taxon>Eukaryota</taxon>
        <taxon>Fungi</taxon>
        <taxon>Dikarya</taxon>
        <taxon>Basidiomycota</taxon>
        <taxon>Agaricomycotina</taxon>
        <taxon>Agaricomycetes</taxon>
        <taxon>Agaricomycetidae</taxon>
        <taxon>Boletales</taxon>
        <taxon>Sclerodermatineae</taxon>
        <taxon>Pisolithaceae</taxon>
        <taxon>Pisolithus</taxon>
    </lineage>
</organism>
<evidence type="ECO:0000313" key="3">
    <source>
        <dbReference type="EMBL" id="KIN98128.1"/>
    </source>
</evidence>
<feature type="domain" description="F5/8 type C" evidence="2">
    <location>
        <begin position="27"/>
        <end position="45"/>
    </location>
</feature>
<reference evidence="3 4" key="1">
    <citation type="submission" date="2014-04" db="EMBL/GenBank/DDBJ databases">
        <authorList>
            <consortium name="DOE Joint Genome Institute"/>
            <person name="Kuo A."/>
            <person name="Kohler A."/>
            <person name="Costa M.D."/>
            <person name="Nagy L.G."/>
            <person name="Floudas D."/>
            <person name="Copeland A."/>
            <person name="Barry K.W."/>
            <person name="Cichocki N."/>
            <person name="Veneault-Fourrey C."/>
            <person name="LaButti K."/>
            <person name="Lindquist E.A."/>
            <person name="Lipzen A."/>
            <person name="Lundell T."/>
            <person name="Morin E."/>
            <person name="Murat C."/>
            <person name="Sun H."/>
            <person name="Tunlid A."/>
            <person name="Henrissat B."/>
            <person name="Grigoriev I.V."/>
            <person name="Hibbett D.S."/>
            <person name="Martin F."/>
            <person name="Nordberg H.P."/>
            <person name="Cantor M.N."/>
            <person name="Hua S.X."/>
        </authorList>
    </citation>
    <scope>NUCLEOTIDE SEQUENCE [LARGE SCALE GENOMIC DNA]</scope>
    <source>
        <strain evidence="3 4">Marx 270</strain>
    </source>
</reference>
<gene>
    <name evidence="3" type="ORF">M404DRAFT_864110</name>
</gene>
<dbReference type="PROSITE" id="PS01286">
    <property type="entry name" value="FA58C_2"/>
    <property type="match status" value="1"/>
</dbReference>
<accession>A0A0C3NS56</accession>
<feature type="region of interest" description="Disordered" evidence="1">
    <location>
        <begin position="63"/>
        <end position="92"/>
    </location>
</feature>
<evidence type="ECO:0000259" key="2">
    <source>
        <dbReference type="PROSITE" id="PS01286"/>
    </source>
</evidence>
<protein>
    <recommendedName>
        <fullName evidence="2">F5/8 type C domain-containing protein</fullName>
    </recommendedName>
</protein>
<reference evidence="4" key="2">
    <citation type="submission" date="2015-01" db="EMBL/GenBank/DDBJ databases">
        <title>Evolutionary Origins and Diversification of the Mycorrhizal Mutualists.</title>
        <authorList>
            <consortium name="DOE Joint Genome Institute"/>
            <consortium name="Mycorrhizal Genomics Consortium"/>
            <person name="Kohler A."/>
            <person name="Kuo A."/>
            <person name="Nagy L.G."/>
            <person name="Floudas D."/>
            <person name="Copeland A."/>
            <person name="Barry K.W."/>
            <person name="Cichocki N."/>
            <person name="Veneault-Fourrey C."/>
            <person name="LaButti K."/>
            <person name="Lindquist E.A."/>
            <person name="Lipzen A."/>
            <person name="Lundell T."/>
            <person name="Morin E."/>
            <person name="Murat C."/>
            <person name="Riley R."/>
            <person name="Ohm R."/>
            <person name="Sun H."/>
            <person name="Tunlid A."/>
            <person name="Henrissat B."/>
            <person name="Grigoriev I.V."/>
            <person name="Hibbett D.S."/>
            <person name="Martin F."/>
        </authorList>
    </citation>
    <scope>NUCLEOTIDE SEQUENCE [LARGE SCALE GENOMIC DNA]</scope>
    <source>
        <strain evidence="4">Marx 270</strain>
    </source>
</reference>
<dbReference type="InterPro" id="IPR000421">
    <property type="entry name" value="FA58C"/>
</dbReference>
<name>A0A0C3NS56_PISTI</name>
<dbReference type="Proteomes" id="UP000054217">
    <property type="component" value="Unassembled WGS sequence"/>
</dbReference>
<dbReference type="EMBL" id="KN832019">
    <property type="protein sequence ID" value="KIN98128.1"/>
    <property type="molecule type" value="Genomic_DNA"/>
</dbReference>
<dbReference type="HOGENOM" id="CLU_2414199_0_0_1"/>
<evidence type="ECO:0000313" key="4">
    <source>
        <dbReference type="Proteomes" id="UP000054217"/>
    </source>
</evidence>
<proteinExistence type="predicted"/>
<dbReference type="AlphaFoldDB" id="A0A0C3NS56"/>
<keyword evidence="4" id="KW-1185">Reference proteome</keyword>